<organism evidence="2 3">
    <name type="scientific">Jiulongibacter sediminis</name>
    <dbReference type="NCBI Taxonomy" id="1605367"/>
    <lineage>
        <taxon>Bacteria</taxon>
        <taxon>Pseudomonadati</taxon>
        <taxon>Bacteroidota</taxon>
        <taxon>Cytophagia</taxon>
        <taxon>Cytophagales</taxon>
        <taxon>Leadbetterellaceae</taxon>
        <taxon>Jiulongibacter</taxon>
    </lineage>
</organism>
<dbReference type="PANTHER" id="PTHR14859:SF15">
    <property type="entry name" value="ENDONUCLEASE_EXONUCLEASE_PHOSPHATASE DOMAIN-CONTAINING PROTEIN"/>
    <property type="match status" value="1"/>
</dbReference>
<dbReference type="OrthoDB" id="5447300at2"/>
<keyword evidence="3" id="KW-1185">Reference proteome</keyword>
<reference evidence="2 3" key="1">
    <citation type="submission" date="2015-07" db="EMBL/GenBank/DDBJ databases">
        <title>The draft genome sequence of Leadbetterella sp. JN14-9.</title>
        <authorList>
            <person name="Liu Y."/>
            <person name="Du J."/>
            <person name="Shao Z."/>
        </authorList>
    </citation>
    <scope>NUCLEOTIDE SEQUENCE [LARGE SCALE GENOMIC DNA]</scope>
    <source>
        <strain evidence="2 3">JN14-9</strain>
    </source>
</reference>
<dbReference type="Gene3D" id="3.60.10.10">
    <property type="entry name" value="Endonuclease/exonuclease/phosphatase"/>
    <property type="match status" value="1"/>
</dbReference>
<dbReference type="GO" id="GO:0003824">
    <property type="term" value="F:catalytic activity"/>
    <property type="evidence" value="ECO:0007669"/>
    <property type="project" value="InterPro"/>
</dbReference>
<dbReference type="STRING" id="1605367.AFM12_16000"/>
<dbReference type="Proteomes" id="UP000050454">
    <property type="component" value="Unassembled WGS sequence"/>
</dbReference>
<dbReference type="InterPro" id="IPR036691">
    <property type="entry name" value="Endo/exonu/phosph_ase_sf"/>
</dbReference>
<dbReference type="GO" id="GO:0016020">
    <property type="term" value="C:membrane"/>
    <property type="evidence" value="ECO:0007669"/>
    <property type="project" value="GOC"/>
</dbReference>
<dbReference type="PANTHER" id="PTHR14859">
    <property type="entry name" value="CALCOFLUOR WHITE HYPERSENSITIVE PROTEIN PRECURSOR"/>
    <property type="match status" value="1"/>
</dbReference>
<dbReference type="EMBL" id="LGTQ01000012">
    <property type="protein sequence ID" value="KPM47296.1"/>
    <property type="molecule type" value="Genomic_DNA"/>
</dbReference>
<dbReference type="RefSeq" id="WP_082391380.1">
    <property type="nucleotide sequence ID" value="NZ_JXSZ01000012.1"/>
</dbReference>
<dbReference type="InterPro" id="IPR051916">
    <property type="entry name" value="GPI-anchor_lipid_remodeler"/>
</dbReference>
<feature type="domain" description="Endonuclease/exonuclease/phosphatase" evidence="1">
    <location>
        <begin position="32"/>
        <end position="254"/>
    </location>
</feature>
<evidence type="ECO:0000259" key="1">
    <source>
        <dbReference type="Pfam" id="PF03372"/>
    </source>
</evidence>
<dbReference type="InterPro" id="IPR005135">
    <property type="entry name" value="Endo/exonuclease/phosphatase"/>
</dbReference>
<evidence type="ECO:0000313" key="2">
    <source>
        <dbReference type="EMBL" id="KPM47296.1"/>
    </source>
</evidence>
<dbReference type="AlphaFoldDB" id="A0A0P7BAB2"/>
<dbReference type="GO" id="GO:0006506">
    <property type="term" value="P:GPI anchor biosynthetic process"/>
    <property type="evidence" value="ECO:0007669"/>
    <property type="project" value="TreeGrafter"/>
</dbReference>
<comment type="caution">
    <text evidence="2">The sequence shown here is derived from an EMBL/GenBank/DDBJ whole genome shotgun (WGS) entry which is preliminary data.</text>
</comment>
<dbReference type="PATRIC" id="fig|1605367.3.peg.629"/>
<accession>A0A0P7BAB2</accession>
<dbReference type="Pfam" id="PF03372">
    <property type="entry name" value="Exo_endo_phos"/>
    <property type="match status" value="1"/>
</dbReference>
<evidence type="ECO:0000313" key="3">
    <source>
        <dbReference type="Proteomes" id="UP000050454"/>
    </source>
</evidence>
<sequence length="266" mass="30214">MSSYLHKVFLLFFLVLRIGFAQGESNRTIRVLTFNIFHGATMKGDFDLDHIASVINSVKPDLVALQEVDHLTNRSKKYNLMNELAIRTNFSPLFARAMEFDGGEYGEGILSKFTFISSRNVALPYPSDKEPRAAVEVVVRINKSDTIAFVGTHLDHTSEEVRLSQVEEINKAFLPNKYPTILAGDLNAVPGSESINTLEKQWQTFYNPVSYEITFPNQSNPDEALKLDYIMAKPKQRWKELERQVIKDDIASDHYALLSVLELIDP</sequence>
<protein>
    <recommendedName>
        <fullName evidence="1">Endonuclease/exonuclease/phosphatase domain-containing protein</fullName>
    </recommendedName>
</protein>
<gene>
    <name evidence="2" type="ORF">AFM12_16000</name>
</gene>
<name>A0A0P7BAB2_9BACT</name>
<proteinExistence type="predicted"/>
<dbReference type="SUPFAM" id="SSF56219">
    <property type="entry name" value="DNase I-like"/>
    <property type="match status" value="1"/>
</dbReference>